<keyword evidence="3" id="KW-1185">Reference proteome</keyword>
<feature type="region of interest" description="Disordered" evidence="1">
    <location>
        <begin position="1"/>
        <end position="24"/>
    </location>
</feature>
<proteinExistence type="predicted"/>
<sequence length="70" mass="7523">MTAGPGGRGWEAVAETEPGRTEDEELRQLAREDPCFTLRSADGSSVPVEVEPPGDVLKLREVTDGAEAQR</sequence>
<evidence type="ECO:0000256" key="1">
    <source>
        <dbReference type="SAM" id="MobiDB-lite"/>
    </source>
</evidence>
<dbReference type="AlphaFoldDB" id="A0A5N5W942"/>
<gene>
    <name evidence="2" type="ORF">FRZ00_12775</name>
</gene>
<dbReference type="EMBL" id="VOKX01000022">
    <property type="protein sequence ID" value="KAB7846381.1"/>
    <property type="molecule type" value="Genomic_DNA"/>
</dbReference>
<reference evidence="2 3" key="1">
    <citation type="journal article" date="2019" name="Microb. Cell Fact.">
        <title>Exploring novel herbicidin analogues by transcriptional regulator overexpression and MS/MS molecular networking.</title>
        <authorList>
            <person name="Shi Y."/>
            <person name="Gu R."/>
            <person name="Li Y."/>
            <person name="Wang X."/>
            <person name="Ren W."/>
            <person name="Li X."/>
            <person name="Wang L."/>
            <person name="Xie Y."/>
            <person name="Hong B."/>
        </authorList>
    </citation>
    <scope>NUCLEOTIDE SEQUENCE [LARGE SCALE GENOMIC DNA]</scope>
    <source>
        <strain evidence="2 3">US-43</strain>
    </source>
</reference>
<organism evidence="2 3">
    <name type="scientific">Streptomyces mobaraensis</name>
    <name type="common">Streptoverticillium mobaraense</name>
    <dbReference type="NCBI Taxonomy" id="35621"/>
    <lineage>
        <taxon>Bacteria</taxon>
        <taxon>Bacillati</taxon>
        <taxon>Actinomycetota</taxon>
        <taxon>Actinomycetes</taxon>
        <taxon>Kitasatosporales</taxon>
        <taxon>Streptomycetaceae</taxon>
        <taxon>Streptomyces</taxon>
    </lineage>
</organism>
<evidence type="ECO:0000313" key="2">
    <source>
        <dbReference type="EMBL" id="KAB7846381.1"/>
    </source>
</evidence>
<accession>A0A5N5W942</accession>
<dbReference type="Proteomes" id="UP000327000">
    <property type="component" value="Unassembled WGS sequence"/>
</dbReference>
<evidence type="ECO:0000313" key="3">
    <source>
        <dbReference type="Proteomes" id="UP000327000"/>
    </source>
</evidence>
<protein>
    <submittedName>
        <fullName evidence="2">Uncharacterized protein</fullName>
    </submittedName>
</protein>
<dbReference type="OrthoDB" id="3382315at2"/>
<name>A0A5N5W942_STRMB</name>
<comment type="caution">
    <text evidence="2">The sequence shown here is derived from an EMBL/GenBank/DDBJ whole genome shotgun (WGS) entry which is preliminary data.</text>
</comment>
<dbReference type="RefSeq" id="WP_152263547.1">
    <property type="nucleotide sequence ID" value="NZ_VOKX01000022.1"/>
</dbReference>